<dbReference type="InterPro" id="IPR044660">
    <property type="entry name" value="IBH1-like"/>
</dbReference>
<dbReference type="EMBL" id="CAJGYO010000007">
    <property type="protein sequence ID" value="CAD6245036.1"/>
    <property type="molecule type" value="Genomic_DNA"/>
</dbReference>
<comment type="caution">
    <text evidence="4">The sequence shown here is derived from an EMBL/GenBank/DDBJ whole genome shotgun (WGS) entry which is preliminary data.</text>
</comment>
<evidence type="ECO:0000256" key="2">
    <source>
        <dbReference type="ARBA" id="ARBA00023163"/>
    </source>
</evidence>
<dbReference type="PANTHER" id="PTHR33124">
    <property type="entry name" value="TRANSCRIPTION FACTOR IBH1-LIKE 1"/>
    <property type="match status" value="1"/>
</dbReference>
<keyword evidence="5" id="KW-1185">Reference proteome</keyword>
<organism evidence="4 5">
    <name type="scientific">Miscanthus lutarioriparius</name>
    <dbReference type="NCBI Taxonomy" id="422564"/>
    <lineage>
        <taxon>Eukaryota</taxon>
        <taxon>Viridiplantae</taxon>
        <taxon>Streptophyta</taxon>
        <taxon>Embryophyta</taxon>
        <taxon>Tracheophyta</taxon>
        <taxon>Spermatophyta</taxon>
        <taxon>Magnoliopsida</taxon>
        <taxon>Liliopsida</taxon>
        <taxon>Poales</taxon>
        <taxon>Poaceae</taxon>
        <taxon>PACMAD clade</taxon>
        <taxon>Panicoideae</taxon>
        <taxon>Andropogonodae</taxon>
        <taxon>Andropogoneae</taxon>
        <taxon>Saccharinae</taxon>
        <taxon>Miscanthus</taxon>
    </lineage>
</organism>
<feature type="region of interest" description="Disordered" evidence="3">
    <location>
        <begin position="1"/>
        <end position="28"/>
    </location>
</feature>
<sequence length="103" mass="10708">MEERRRTRARGSDSGGGGRRPSSRAAGAALRRKVRELRRLVPGGEEAPAGALLVRTADYIVRLRARVELLRALAAVYGAAPAPLELADDGADAASADADACAA</sequence>
<evidence type="ECO:0000313" key="4">
    <source>
        <dbReference type="EMBL" id="CAD6245036.1"/>
    </source>
</evidence>
<protein>
    <recommendedName>
        <fullName evidence="6">BHLH domain-containing protein</fullName>
    </recommendedName>
</protein>
<evidence type="ECO:0000256" key="1">
    <source>
        <dbReference type="ARBA" id="ARBA00023015"/>
    </source>
</evidence>
<dbReference type="AlphaFoldDB" id="A0A811PNL8"/>
<evidence type="ECO:0000313" key="5">
    <source>
        <dbReference type="Proteomes" id="UP000604825"/>
    </source>
</evidence>
<evidence type="ECO:0000256" key="3">
    <source>
        <dbReference type="SAM" id="MobiDB-lite"/>
    </source>
</evidence>
<reference evidence="4" key="1">
    <citation type="submission" date="2020-10" db="EMBL/GenBank/DDBJ databases">
        <authorList>
            <person name="Han B."/>
            <person name="Lu T."/>
            <person name="Zhao Q."/>
            <person name="Huang X."/>
            <person name="Zhao Y."/>
        </authorList>
    </citation>
    <scope>NUCLEOTIDE SEQUENCE</scope>
</reference>
<gene>
    <name evidence="4" type="ORF">NCGR_LOCUS29500</name>
</gene>
<accession>A0A811PNL8</accession>
<dbReference type="PANTHER" id="PTHR33124:SF9">
    <property type="entry name" value="TRANSCRIPTION FACTOR"/>
    <property type="match status" value="1"/>
</dbReference>
<proteinExistence type="predicted"/>
<dbReference type="GO" id="GO:0006355">
    <property type="term" value="P:regulation of DNA-templated transcription"/>
    <property type="evidence" value="ECO:0007669"/>
    <property type="project" value="InterPro"/>
</dbReference>
<dbReference type="Proteomes" id="UP000604825">
    <property type="component" value="Unassembled WGS sequence"/>
</dbReference>
<evidence type="ECO:0008006" key="6">
    <source>
        <dbReference type="Google" id="ProtNLM"/>
    </source>
</evidence>
<name>A0A811PNL8_9POAL</name>
<keyword evidence="2" id="KW-0804">Transcription</keyword>
<keyword evidence="1" id="KW-0805">Transcription regulation</keyword>